<protein>
    <recommendedName>
        <fullName evidence="1">TIR domain-containing protein</fullName>
    </recommendedName>
</protein>
<proteinExistence type="predicted"/>
<dbReference type="SUPFAM" id="SSF48452">
    <property type="entry name" value="TPR-like"/>
    <property type="match status" value="1"/>
</dbReference>
<evidence type="ECO:0000313" key="2">
    <source>
        <dbReference type="EMBL" id="OCJ38322.1"/>
    </source>
</evidence>
<evidence type="ECO:0000259" key="1">
    <source>
        <dbReference type="Pfam" id="PF13676"/>
    </source>
</evidence>
<dbReference type="Gene3D" id="1.25.40.10">
    <property type="entry name" value="Tetratricopeptide repeat domain"/>
    <property type="match status" value="1"/>
</dbReference>
<dbReference type="GO" id="GO:0007165">
    <property type="term" value="P:signal transduction"/>
    <property type="evidence" value="ECO:0007669"/>
    <property type="project" value="InterPro"/>
</dbReference>
<evidence type="ECO:0000313" key="3">
    <source>
        <dbReference type="Proteomes" id="UP000093451"/>
    </source>
</evidence>
<dbReference type="EMBL" id="LXKT01000012">
    <property type="protein sequence ID" value="OCJ38322.1"/>
    <property type="molecule type" value="Genomic_DNA"/>
</dbReference>
<dbReference type="AlphaFoldDB" id="A0AB36EJ90"/>
<reference evidence="2 3" key="1">
    <citation type="journal article" date="2016" name="PeerJ">
        <title>Gall-ID: tools for genotyping gall-causing phytopathogenic bacteria.</title>
        <authorList>
            <person name="Davis E.W.II."/>
            <person name="Weisberg A.J."/>
            <person name="Tabima J.F."/>
            <person name="Grunwald N.J."/>
            <person name="Chang J.H."/>
        </authorList>
    </citation>
    <scope>NUCLEOTIDE SEQUENCE [LARGE SCALE GENOMIC DNA]</scope>
    <source>
        <strain evidence="2 3">N2/73</strain>
    </source>
</reference>
<comment type="caution">
    <text evidence="2">The sequence shown here is derived from an EMBL/GenBank/DDBJ whole genome shotgun (WGS) entry which is preliminary data.</text>
</comment>
<gene>
    <name evidence="2" type="ORF">A6U91_27165</name>
</gene>
<sequence>MGYRELPIVRIVFMHCFLSHSSTDKKGYVSILAEKFGDRAIYDAYTFEAGMKTIDEILKNLDRTDLFILLISDAALKSEWVQTEIINSKNLLDIGKVKQILPLIIDPTITYRDDRIPDWLRDNYNLRVVPRPNAAFRIINAAFSRLSIESSPKSLRAKQLFVGRNDQLKDFEARMDDYDKLLPCAIVASGLREIGRKKFLLQALRKANKVDDHHQPIVISVRYEDGIDGFTSKLLDLGFSAEFDASIDLGALSLDQKIDILVKLAIELGRQNEVLLVDDWRCIVQFGGTYADWFVELCNKLPQNRIYFCVASGSSPQAALYRKNDRLYHLKVPELDDTERLGLLVRYLRHVEGLDDVNTSELSFFKNILNGYPEQAIYAGEIIRDEGIHGAIARTNEIVDFARLKAGLYIEGYRQDQTKFELLTFLSWFEFVSLDFISKISEVMNTDLLPAINEFIEHGICQGIGTLGEYIRLNDVIRDYVARGSISIPDRYSKAIAVVSKEILSNGDTAEDFDYSEKAVAIRIALLEGREVPESMLIPAHFLNAISQNYKNKRYSNVVALAERVLAKPNYEDYIRNQITHFYCMALARKRDHRFLTEVQKIKGKEHDYVLGFYYRKIGRYDDAIPRFKSAMGEQRWEENSKRELVLIYNITEDYDQAFNLAKESYYDFPSNPISVLAYFEVLLNKYKIATSNEVNLISEMGATLSAISRISSEKGQEIEACMRARYEYFVRNDDATAMSIINDAIDLFKGSPYPLLVKMELGISMRSADMINEALVLFDARKFDEQGATERKKAELFKLALGGQAMKAIGIVDRELRFINPVARERFKQKLGAL</sequence>
<dbReference type="Pfam" id="PF13676">
    <property type="entry name" value="TIR_2"/>
    <property type="match status" value="1"/>
</dbReference>
<accession>A0AB36EJ90</accession>
<feature type="domain" description="TIR" evidence="1">
    <location>
        <begin position="17"/>
        <end position="107"/>
    </location>
</feature>
<name>A0AB36EJ90_AGRTU</name>
<dbReference type="InterPro" id="IPR000157">
    <property type="entry name" value="TIR_dom"/>
</dbReference>
<dbReference type="Gene3D" id="3.40.50.10140">
    <property type="entry name" value="Toll/interleukin-1 receptor homology (TIR) domain"/>
    <property type="match status" value="1"/>
</dbReference>
<dbReference type="InterPro" id="IPR035897">
    <property type="entry name" value="Toll_tir_struct_dom_sf"/>
</dbReference>
<dbReference type="SUPFAM" id="SSF52200">
    <property type="entry name" value="Toll/Interleukin receptor TIR domain"/>
    <property type="match status" value="1"/>
</dbReference>
<dbReference type="Proteomes" id="UP000093451">
    <property type="component" value="Unassembled WGS sequence"/>
</dbReference>
<dbReference type="InterPro" id="IPR011990">
    <property type="entry name" value="TPR-like_helical_dom_sf"/>
</dbReference>
<organism evidence="2 3">
    <name type="scientific">Agrobacterium tumefaciens</name>
    <dbReference type="NCBI Taxonomy" id="358"/>
    <lineage>
        <taxon>Bacteria</taxon>
        <taxon>Pseudomonadati</taxon>
        <taxon>Pseudomonadota</taxon>
        <taxon>Alphaproteobacteria</taxon>
        <taxon>Hyphomicrobiales</taxon>
        <taxon>Rhizobiaceae</taxon>
        <taxon>Rhizobium/Agrobacterium group</taxon>
        <taxon>Agrobacterium</taxon>
        <taxon>Agrobacterium tumefaciens complex</taxon>
    </lineage>
</organism>